<comment type="caution">
    <text evidence="6">The sequence shown here is derived from an EMBL/GenBank/DDBJ whole genome shotgun (WGS) entry which is preliminary data.</text>
</comment>
<dbReference type="InterPro" id="IPR000847">
    <property type="entry name" value="LysR_HTH_N"/>
</dbReference>
<protein>
    <submittedName>
        <fullName evidence="6">LysR family transcriptional regulator</fullName>
    </submittedName>
</protein>
<dbReference type="SUPFAM" id="SSF53850">
    <property type="entry name" value="Periplasmic binding protein-like II"/>
    <property type="match status" value="1"/>
</dbReference>
<dbReference type="RefSeq" id="WP_107297803.1">
    <property type="nucleotide sequence ID" value="NZ_PYMB01000002.1"/>
</dbReference>
<proteinExistence type="inferred from homology"/>
<dbReference type="Pfam" id="PF00126">
    <property type="entry name" value="HTH_1"/>
    <property type="match status" value="1"/>
</dbReference>
<dbReference type="GO" id="GO:0003700">
    <property type="term" value="F:DNA-binding transcription factor activity"/>
    <property type="evidence" value="ECO:0007669"/>
    <property type="project" value="InterPro"/>
</dbReference>
<evidence type="ECO:0000259" key="5">
    <source>
        <dbReference type="PROSITE" id="PS50931"/>
    </source>
</evidence>
<dbReference type="GO" id="GO:0043565">
    <property type="term" value="F:sequence-specific DNA binding"/>
    <property type="evidence" value="ECO:0007669"/>
    <property type="project" value="TreeGrafter"/>
</dbReference>
<organism evidence="6 7">
    <name type="scientific">Photobacterium rosenbergii</name>
    <dbReference type="NCBI Taxonomy" id="294936"/>
    <lineage>
        <taxon>Bacteria</taxon>
        <taxon>Pseudomonadati</taxon>
        <taxon>Pseudomonadota</taxon>
        <taxon>Gammaproteobacteria</taxon>
        <taxon>Vibrionales</taxon>
        <taxon>Vibrionaceae</taxon>
        <taxon>Photobacterium</taxon>
    </lineage>
</organism>
<keyword evidence="4" id="KW-0804">Transcription</keyword>
<gene>
    <name evidence="6" type="ORF">C9J01_09065</name>
</gene>
<dbReference type="PANTHER" id="PTHR30537:SF35">
    <property type="entry name" value="TRANSCRIPTIONAL REGULATORY PROTEIN"/>
    <property type="match status" value="1"/>
</dbReference>
<dbReference type="EMBL" id="PYMB01000002">
    <property type="protein sequence ID" value="PSW14564.1"/>
    <property type="molecule type" value="Genomic_DNA"/>
</dbReference>
<dbReference type="PROSITE" id="PS50931">
    <property type="entry name" value="HTH_LYSR"/>
    <property type="match status" value="1"/>
</dbReference>
<evidence type="ECO:0000256" key="1">
    <source>
        <dbReference type="ARBA" id="ARBA00009437"/>
    </source>
</evidence>
<dbReference type="Gene3D" id="3.40.190.290">
    <property type="match status" value="1"/>
</dbReference>
<dbReference type="AlphaFoldDB" id="A0A2T3NHR5"/>
<dbReference type="CDD" id="cd08422">
    <property type="entry name" value="PBP2_CrgA_like"/>
    <property type="match status" value="1"/>
</dbReference>
<evidence type="ECO:0000313" key="7">
    <source>
        <dbReference type="Proteomes" id="UP000241346"/>
    </source>
</evidence>
<dbReference type="InterPro" id="IPR036390">
    <property type="entry name" value="WH_DNA-bd_sf"/>
</dbReference>
<dbReference type="InterPro" id="IPR005119">
    <property type="entry name" value="LysR_subst-bd"/>
</dbReference>
<comment type="similarity">
    <text evidence="1">Belongs to the LysR transcriptional regulatory family.</text>
</comment>
<evidence type="ECO:0000313" key="6">
    <source>
        <dbReference type="EMBL" id="PSW14564.1"/>
    </source>
</evidence>
<name>A0A2T3NHR5_9GAMM</name>
<dbReference type="InterPro" id="IPR036388">
    <property type="entry name" value="WH-like_DNA-bd_sf"/>
</dbReference>
<dbReference type="Proteomes" id="UP000241346">
    <property type="component" value="Unassembled WGS sequence"/>
</dbReference>
<dbReference type="PANTHER" id="PTHR30537">
    <property type="entry name" value="HTH-TYPE TRANSCRIPTIONAL REGULATOR"/>
    <property type="match status" value="1"/>
</dbReference>
<evidence type="ECO:0000256" key="2">
    <source>
        <dbReference type="ARBA" id="ARBA00023015"/>
    </source>
</evidence>
<evidence type="ECO:0000256" key="3">
    <source>
        <dbReference type="ARBA" id="ARBA00023125"/>
    </source>
</evidence>
<keyword evidence="2" id="KW-0805">Transcription regulation</keyword>
<evidence type="ECO:0000256" key="4">
    <source>
        <dbReference type="ARBA" id="ARBA00023163"/>
    </source>
</evidence>
<reference evidence="6 7" key="1">
    <citation type="submission" date="2018-03" db="EMBL/GenBank/DDBJ databases">
        <title>Whole genome sequencing of Histamine producing bacteria.</title>
        <authorList>
            <person name="Butler K."/>
        </authorList>
    </citation>
    <scope>NUCLEOTIDE SEQUENCE [LARGE SCALE GENOMIC DNA]</scope>
    <source>
        <strain evidence="6 7">DSM 19138</strain>
    </source>
</reference>
<dbReference type="FunFam" id="1.10.10.10:FF:000001">
    <property type="entry name" value="LysR family transcriptional regulator"/>
    <property type="match status" value="1"/>
</dbReference>
<accession>A0A2T3NHR5</accession>
<keyword evidence="3" id="KW-0238">DNA-binding</keyword>
<dbReference type="InterPro" id="IPR058163">
    <property type="entry name" value="LysR-type_TF_proteobact-type"/>
</dbReference>
<sequence>MSITNQLSLFLDVVQQGSFSKAAALHDMDNSSLSKQIKKLEASLGVQLLNRSTRSFALTPAGEEILGQAHVLIDTLDNIHNIADSYQSTPKGTIKITSPVFLGQEYLQPVISQFMQKYPDVNVTLSLDDKKADIIADHYDLAFRIGKLAESNLIAKKIANTHFAIIASEAFLQGHGRPTTPEELVELPAVIYSNADTTLDQLVISEKPHGDDFKSYKMKGSYKVSDVRMMVAGVRDGLGYAVIDLYNLNQNIGEQGIVTLLTDYVLSSKDKAVYAVYPHRKQTPLVREFIQAFQDDIGDPPRWVSHVPGYASMYR</sequence>
<feature type="domain" description="HTH lysR-type" evidence="5">
    <location>
        <begin position="1"/>
        <end position="59"/>
    </location>
</feature>
<dbReference type="Gene3D" id="1.10.10.10">
    <property type="entry name" value="Winged helix-like DNA-binding domain superfamily/Winged helix DNA-binding domain"/>
    <property type="match status" value="1"/>
</dbReference>
<dbReference type="OrthoDB" id="9786526at2"/>
<dbReference type="SUPFAM" id="SSF46785">
    <property type="entry name" value="Winged helix' DNA-binding domain"/>
    <property type="match status" value="1"/>
</dbReference>
<dbReference type="Pfam" id="PF03466">
    <property type="entry name" value="LysR_substrate"/>
    <property type="match status" value="1"/>
</dbReference>
<dbReference type="GO" id="GO:0006351">
    <property type="term" value="P:DNA-templated transcription"/>
    <property type="evidence" value="ECO:0007669"/>
    <property type="project" value="TreeGrafter"/>
</dbReference>